<dbReference type="EnsemblMetazoa" id="AMAM011136-RA">
    <property type="protein sequence ID" value="AMAM011136-PA"/>
    <property type="gene ID" value="AMAM011136"/>
</dbReference>
<feature type="compositionally biased region" description="Gly residues" evidence="1">
    <location>
        <begin position="231"/>
        <end position="240"/>
    </location>
</feature>
<reference evidence="2" key="2">
    <citation type="submission" date="2020-05" db="UniProtKB">
        <authorList>
            <consortium name="EnsemblMetazoa"/>
        </authorList>
    </citation>
    <scope>IDENTIFICATION</scope>
    <source>
        <strain evidence="2">maculatus3</strain>
    </source>
</reference>
<protein>
    <submittedName>
        <fullName evidence="2">Uncharacterized protein</fullName>
    </submittedName>
</protein>
<name>A0A182SQ17_9DIPT</name>
<feature type="region of interest" description="Disordered" evidence="1">
    <location>
        <begin position="174"/>
        <end position="251"/>
    </location>
</feature>
<dbReference type="AlphaFoldDB" id="A0A182SQ17"/>
<dbReference type="VEuPathDB" id="VectorBase:AMAM011136"/>
<reference evidence="3" key="1">
    <citation type="submission" date="2013-09" db="EMBL/GenBank/DDBJ databases">
        <title>The Genome Sequence of Anopheles maculatus species B.</title>
        <authorList>
            <consortium name="The Broad Institute Genomics Platform"/>
            <person name="Neafsey D.E."/>
            <person name="Besansky N."/>
            <person name="Howell P."/>
            <person name="Walton C."/>
            <person name="Young S.K."/>
            <person name="Zeng Q."/>
            <person name="Gargeya S."/>
            <person name="Fitzgerald M."/>
            <person name="Haas B."/>
            <person name="Abouelleil A."/>
            <person name="Allen A.W."/>
            <person name="Alvarado L."/>
            <person name="Arachchi H.M."/>
            <person name="Berlin A.M."/>
            <person name="Chapman S.B."/>
            <person name="Gainer-Dewar J."/>
            <person name="Goldberg J."/>
            <person name="Griggs A."/>
            <person name="Gujja S."/>
            <person name="Hansen M."/>
            <person name="Howarth C."/>
            <person name="Imamovic A."/>
            <person name="Ireland A."/>
            <person name="Larimer J."/>
            <person name="McCowan C."/>
            <person name="Murphy C."/>
            <person name="Pearson M."/>
            <person name="Poon T.W."/>
            <person name="Priest M."/>
            <person name="Roberts A."/>
            <person name="Saif S."/>
            <person name="Shea T."/>
            <person name="Sisk P."/>
            <person name="Sykes S."/>
            <person name="Wortman J."/>
            <person name="Nusbaum C."/>
            <person name="Birren B."/>
        </authorList>
    </citation>
    <scope>NUCLEOTIDE SEQUENCE [LARGE SCALE GENOMIC DNA]</scope>
    <source>
        <strain evidence="3">maculatus3</strain>
    </source>
</reference>
<proteinExistence type="predicted"/>
<feature type="compositionally biased region" description="Low complexity" evidence="1">
    <location>
        <begin position="197"/>
        <end position="230"/>
    </location>
</feature>
<organism evidence="2 3">
    <name type="scientific">Anopheles maculatus</name>
    <dbReference type="NCBI Taxonomy" id="74869"/>
    <lineage>
        <taxon>Eukaryota</taxon>
        <taxon>Metazoa</taxon>
        <taxon>Ecdysozoa</taxon>
        <taxon>Arthropoda</taxon>
        <taxon>Hexapoda</taxon>
        <taxon>Insecta</taxon>
        <taxon>Pterygota</taxon>
        <taxon>Neoptera</taxon>
        <taxon>Endopterygota</taxon>
        <taxon>Diptera</taxon>
        <taxon>Nematocera</taxon>
        <taxon>Culicoidea</taxon>
        <taxon>Culicidae</taxon>
        <taxon>Anophelinae</taxon>
        <taxon>Anopheles</taxon>
        <taxon>Anopheles maculatus group</taxon>
    </lineage>
</organism>
<dbReference type="Proteomes" id="UP000075901">
    <property type="component" value="Unassembled WGS sequence"/>
</dbReference>
<accession>A0A182SQ17</accession>
<evidence type="ECO:0000313" key="2">
    <source>
        <dbReference type="EnsemblMetazoa" id="AMAM011136-PA"/>
    </source>
</evidence>
<evidence type="ECO:0000313" key="3">
    <source>
        <dbReference type="Proteomes" id="UP000075901"/>
    </source>
</evidence>
<evidence type="ECO:0000256" key="1">
    <source>
        <dbReference type="SAM" id="MobiDB-lite"/>
    </source>
</evidence>
<sequence length="261" mass="26946">MPTLDQGDDQQQPQKEQQQLQTIPVSMPSLDDDGEQSQNSQNSNTENVPMELEDMQAGEGQQINLILNDGQVLQLDNHILTTDAEGNQILVQGTDSEQIQQLLQSVGVVMQGGEGLGEGETLQMISGDGSGNQMILVQGADGQEQLIDASLLNADGNIVIQQSQEGELNAEVGEENGSANDSMTSDGGGAADDHTNGGDTTLSSGGSNGTITTTTTTAATTGASTNAVSSSGGGGGGGGDEQLFNFDELIQPQIVVKQQVK</sequence>
<feature type="region of interest" description="Disordered" evidence="1">
    <location>
        <begin position="1"/>
        <end position="45"/>
    </location>
</feature>
<feature type="compositionally biased region" description="Low complexity" evidence="1">
    <location>
        <begin position="9"/>
        <end position="21"/>
    </location>
</feature>
<keyword evidence="3" id="KW-1185">Reference proteome</keyword>